<evidence type="ECO:0000313" key="2">
    <source>
        <dbReference type="Proteomes" id="UP000054270"/>
    </source>
</evidence>
<proteinExistence type="predicted"/>
<accession>A0A0D2NPL1</accession>
<name>A0A0D2NPL1_HYPSF</name>
<organism evidence="1 2">
    <name type="scientific">Hypholoma sublateritium (strain FD-334 SS-4)</name>
    <dbReference type="NCBI Taxonomy" id="945553"/>
    <lineage>
        <taxon>Eukaryota</taxon>
        <taxon>Fungi</taxon>
        <taxon>Dikarya</taxon>
        <taxon>Basidiomycota</taxon>
        <taxon>Agaricomycotina</taxon>
        <taxon>Agaricomycetes</taxon>
        <taxon>Agaricomycetidae</taxon>
        <taxon>Agaricales</taxon>
        <taxon>Agaricineae</taxon>
        <taxon>Strophariaceae</taxon>
        <taxon>Hypholoma</taxon>
    </lineage>
</organism>
<sequence>MHPAPAIHFRLPAARTSIPASKAKRAYYVEPQRSLATRAEVRPHRRRDALAWFGAVLPFPSFPSFLRIHPPFHAFHSVGRSVIRTNIARASRRAVRIMVSHSAPPPCVVCYTSVLATPRRRRRREAQLLRAIRKAVLGVLLTQRRAHVRRGAARLAFPPRGVAKLRRREPACRGG</sequence>
<gene>
    <name evidence="1" type="ORF">HYPSUDRAFT_205201</name>
</gene>
<evidence type="ECO:0000313" key="1">
    <source>
        <dbReference type="EMBL" id="KJA18681.1"/>
    </source>
</evidence>
<dbReference type="AlphaFoldDB" id="A0A0D2NPL1"/>
<dbReference type="Proteomes" id="UP000054270">
    <property type="component" value="Unassembled WGS sequence"/>
</dbReference>
<protein>
    <submittedName>
        <fullName evidence="1">Uncharacterized protein</fullName>
    </submittedName>
</protein>
<keyword evidence="2" id="KW-1185">Reference proteome</keyword>
<dbReference type="EMBL" id="KN817586">
    <property type="protein sequence ID" value="KJA18681.1"/>
    <property type="molecule type" value="Genomic_DNA"/>
</dbReference>
<reference evidence="2" key="1">
    <citation type="submission" date="2014-04" db="EMBL/GenBank/DDBJ databases">
        <title>Evolutionary Origins and Diversification of the Mycorrhizal Mutualists.</title>
        <authorList>
            <consortium name="DOE Joint Genome Institute"/>
            <consortium name="Mycorrhizal Genomics Consortium"/>
            <person name="Kohler A."/>
            <person name="Kuo A."/>
            <person name="Nagy L.G."/>
            <person name="Floudas D."/>
            <person name="Copeland A."/>
            <person name="Barry K.W."/>
            <person name="Cichocki N."/>
            <person name="Veneault-Fourrey C."/>
            <person name="LaButti K."/>
            <person name="Lindquist E.A."/>
            <person name="Lipzen A."/>
            <person name="Lundell T."/>
            <person name="Morin E."/>
            <person name="Murat C."/>
            <person name="Riley R."/>
            <person name="Ohm R."/>
            <person name="Sun H."/>
            <person name="Tunlid A."/>
            <person name="Henrissat B."/>
            <person name="Grigoriev I.V."/>
            <person name="Hibbett D.S."/>
            <person name="Martin F."/>
        </authorList>
    </citation>
    <scope>NUCLEOTIDE SEQUENCE [LARGE SCALE GENOMIC DNA]</scope>
    <source>
        <strain evidence="2">FD-334 SS-4</strain>
    </source>
</reference>